<comment type="caution">
    <text evidence="4">The sequence shown here is derived from an EMBL/GenBank/DDBJ whole genome shotgun (WGS) entry which is preliminary data.</text>
</comment>
<feature type="domain" description="F-box" evidence="2">
    <location>
        <begin position="8"/>
        <end position="54"/>
    </location>
</feature>
<dbReference type="InterPro" id="IPR001810">
    <property type="entry name" value="F-box_dom"/>
</dbReference>
<gene>
    <name evidence="4" type="ORF">OTI717_LOCUS24401</name>
    <name evidence="3" type="ORF">RFH988_LOCUS26083</name>
</gene>
<proteinExistence type="predicted"/>
<evidence type="ECO:0000313" key="4">
    <source>
        <dbReference type="EMBL" id="CAF3913030.1"/>
    </source>
</evidence>
<protein>
    <recommendedName>
        <fullName evidence="2">F-box domain-containing protein</fullName>
    </recommendedName>
</protein>
<evidence type="ECO:0000256" key="1">
    <source>
        <dbReference type="SAM" id="MobiDB-lite"/>
    </source>
</evidence>
<dbReference type="EMBL" id="CAJOAX010004604">
    <property type="protein sequence ID" value="CAF3913030.1"/>
    <property type="molecule type" value="Genomic_DNA"/>
</dbReference>
<reference evidence="4" key="1">
    <citation type="submission" date="2021-02" db="EMBL/GenBank/DDBJ databases">
        <authorList>
            <person name="Nowell W R."/>
        </authorList>
    </citation>
    <scope>NUCLEOTIDE SEQUENCE</scope>
</reference>
<name>A0A819IG71_9BILA</name>
<evidence type="ECO:0000313" key="3">
    <source>
        <dbReference type="EMBL" id="CAF1229439.1"/>
    </source>
</evidence>
<evidence type="ECO:0000313" key="5">
    <source>
        <dbReference type="Proteomes" id="UP000663823"/>
    </source>
</evidence>
<evidence type="ECO:0000259" key="2">
    <source>
        <dbReference type="PROSITE" id="PS50181"/>
    </source>
</evidence>
<dbReference type="Proteomes" id="UP000663823">
    <property type="component" value="Unassembled WGS sequence"/>
</dbReference>
<dbReference type="OrthoDB" id="10052727at2759"/>
<sequence length="514" mass="60412">MNILNNKCLNIHDLPNEILFIIAKELNIGDVYTLTDIDERFVQIVHDPHYIRNIHNLDMTTITMKSFFDYNFSMDDRVLSDICGNILPQIHLYITKLIIEQNSIERILTINYPQLYSLSLINFEEKILFQYLKDHSILRDLLINQITYLNIDIQNGIIPQLSEITSNIFALILSLTKRLIHLNVCHLFSHRRTWISIYYLPEISHMFSNLTQLKINVETFFDCLYLLDGRLNSLSKLIINVREFELHSKPSYINGWKKLPKLKCFSLTLNTYEQEYDNQIIALLNRMINLEELILFLLVIRVNSNYIDGIQLNDDILIHMPRLKKFAFSINTGAIIENTKIRLQSNEDIRNSFIGRRYGQVGSYVFFKQMEEIGHCHIYSLPYQFEHFFGLSNSFHFQDVIYDKVRRLTMNDIALPFEHQFFKLISYYFPFLKELTIFNGEGQKDKQDSSTLIIFPHLIFLDLNSHVDYAEQFLLAKKTHLPCNDDHLSQSSSTTNQAGQQNNNNNNIRSTPSP</sequence>
<dbReference type="AlphaFoldDB" id="A0A819IG71"/>
<dbReference type="PROSITE" id="PS50181">
    <property type="entry name" value="FBOX"/>
    <property type="match status" value="1"/>
</dbReference>
<feature type="region of interest" description="Disordered" evidence="1">
    <location>
        <begin position="486"/>
        <end position="514"/>
    </location>
</feature>
<feature type="compositionally biased region" description="Low complexity" evidence="1">
    <location>
        <begin position="489"/>
        <end position="507"/>
    </location>
</feature>
<dbReference type="Proteomes" id="UP000663882">
    <property type="component" value="Unassembled WGS sequence"/>
</dbReference>
<dbReference type="EMBL" id="CAJNOO010002040">
    <property type="protein sequence ID" value="CAF1229439.1"/>
    <property type="molecule type" value="Genomic_DNA"/>
</dbReference>
<organism evidence="4 5">
    <name type="scientific">Rotaria sordida</name>
    <dbReference type="NCBI Taxonomy" id="392033"/>
    <lineage>
        <taxon>Eukaryota</taxon>
        <taxon>Metazoa</taxon>
        <taxon>Spiralia</taxon>
        <taxon>Gnathifera</taxon>
        <taxon>Rotifera</taxon>
        <taxon>Eurotatoria</taxon>
        <taxon>Bdelloidea</taxon>
        <taxon>Philodinida</taxon>
        <taxon>Philodinidae</taxon>
        <taxon>Rotaria</taxon>
    </lineage>
</organism>
<accession>A0A819IG71</accession>